<feature type="domain" description="GtrA/DPMS transmembrane" evidence="6">
    <location>
        <begin position="3"/>
        <end position="103"/>
    </location>
</feature>
<sequence length="112" mass="12827">MLYVLYLILVDLGGDSKFVVALLYVVGLSVTFIFNKRWSFSHQGRLECSLKRYLILYGCLYLTNVMVLWLFVDLFVLPHAIVQACVVLTFIPVVFLVQRYWVFPVAASAGLE</sequence>
<organism evidence="7 8">
    <name type="scientific">Thiocapsa marina 5811</name>
    <dbReference type="NCBI Taxonomy" id="768671"/>
    <lineage>
        <taxon>Bacteria</taxon>
        <taxon>Pseudomonadati</taxon>
        <taxon>Pseudomonadota</taxon>
        <taxon>Gammaproteobacteria</taxon>
        <taxon>Chromatiales</taxon>
        <taxon>Chromatiaceae</taxon>
        <taxon>Thiocapsa</taxon>
    </lineage>
</organism>
<evidence type="ECO:0000313" key="8">
    <source>
        <dbReference type="Proteomes" id="UP000005459"/>
    </source>
</evidence>
<keyword evidence="3 5" id="KW-1133">Transmembrane helix</keyword>
<proteinExistence type="predicted"/>
<keyword evidence="4 5" id="KW-0472">Membrane</keyword>
<dbReference type="STRING" id="768671.ThimaDRAFT_1490"/>
<evidence type="ECO:0000256" key="1">
    <source>
        <dbReference type="ARBA" id="ARBA00004141"/>
    </source>
</evidence>
<feature type="transmembrane region" description="Helical" evidence="5">
    <location>
        <begin position="54"/>
        <end position="72"/>
    </location>
</feature>
<dbReference type="EMBL" id="AFWV01000004">
    <property type="protein sequence ID" value="EGV19346.1"/>
    <property type="molecule type" value="Genomic_DNA"/>
</dbReference>
<keyword evidence="2 5" id="KW-0812">Transmembrane</keyword>
<reference evidence="7 8" key="1">
    <citation type="submission" date="2011-06" db="EMBL/GenBank/DDBJ databases">
        <title>The draft genome of Thiocapsa marina 5811.</title>
        <authorList>
            <consortium name="US DOE Joint Genome Institute (JGI-PGF)"/>
            <person name="Lucas S."/>
            <person name="Han J."/>
            <person name="Cheng J.-F."/>
            <person name="Goodwin L."/>
            <person name="Pitluck S."/>
            <person name="Peters L."/>
            <person name="Land M.L."/>
            <person name="Hauser L."/>
            <person name="Vogl K."/>
            <person name="Liu Z."/>
            <person name="Imhoff J."/>
            <person name="Thiel V."/>
            <person name="Frigaard N.-U."/>
            <person name="Bryant D."/>
            <person name="Woyke T.J."/>
        </authorList>
    </citation>
    <scope>NUCLEOTIDE SEQUENCE [LARGE SCALE GENOMIC DNA]</scope>
    <source>
        <strain evidence="7 8">5811</strain>
    </source>
</reference>
<evidence type="ECO:0000313" key="7">
    <source>
        <dbReference type="EMBL" id="EGV19346.1"/>
    </source>
</evidence>
<dbReference type="AlphaFoldDB" id="F9U988"/>
<dbReference type="Proteomes" id="UP000005459">
    <property type="component" value="Unassembled WGS sequence"/>
</dbReference>
<dbReference type="eggNOG" id="COG2246">
    <property type="taxonomic scope" value="Bacteria"/>
</dbReference>
<keyword evidence="8" id="KW-1185">Reference proteome</keyword>
<accession>F9U988</accession>
<evidence type="ECO:0000256" key="2">
    <source>
        <dbReference type="ARBA" id="ARBA00022692"/>
    </source>
</evidence>
<name>F9U988_9GAMM</name>
<evidence type="ECO:0000256" key="4">
    <source>
        <dbReference type="ARBA" id="ARBA00023136"/>
    </source>
</evidence>
<feature type="transmembrane region" description="Helical" evidence="5">
    <location>
        <begin position="16"/>
        <end position="34"/>
    </location>
</feature>
<feature type="transmembrane region" description="Helical" evidence="5">
    <location>
        <begin position="78"/>
        <end position="97"/>
    </location>
</feature>
<dbReference type="GO" id="GO:0000271">
    <property type="term" value="P:polysaccharide biosynthetic process"/>
    <property type="evidence" value="ECO:0007669"/>
    <property type="project" value="InterPro"/>
</dbReference>
<protein>
    <submittedName>
        <fullName evidence="7">GtrA family protein</fullName>
    </submittedName>
</protein>
<dbReference type="GO" id="GO:0016020">
    <property type="term" value="C:membrane"/>
    <property type="evidence" value="ECO:0007669"/>
    <property type="project" value="UniProtKB-SubCell"/>
</dbReference>
<evidence type="ECO:0000256" key="5">
    <source>
        <dbReference type="SAM" id="Phobius"/>
    </source>
</evidence>
<comment type="subcellular location">
    <subcellularLocation>
        <location evidence="1">Membrane</location>
        <topology evidence="1">Multi-pass membrane protein</topology>
    </subcellularLocation>
</comment>
<dbReference type="Pfam" id="PF04138">
    <property type="entry name" value="GtrA_DPMS_TM"/>
    <property type="match status" value="1"/>
</dbReference>
<evidence type="ECO:0000256" key="3">
    <source>
        <dbReference type="ARBA" id="ARBA00022989"/>
    </source>
</evidence>
<evidence type="ECO:0000259" key="6">
    <source>
        <dbReference type="Pfam" id="PF04138"/>
    </source>
</evidence>
<gene>
    <name evidence="7" type="ORF">ThimaDRAFT_1490</name>
</gene>
<dbReference type="InterPro" id="IPR007267">
    <property type="entry name" value="GtrA_DPMS_TM"/>
</dbReference>